<name>A0ABR7TE68_9LACT</name>
<keyword evidence="2 5" id="KW-0699">rRNA-binding</keyword>
<dbReference type="Pfam" id="PF01479">
    <property type="entry name" value="S4"/>
    <property type="match status" value="1"/>
</dbReference>
<comment type="subunit">
    <text evidence="5">Associates with stalled 50S ribosomal subunits. Binds to RqcH, 23S rRNA and the P-site tRNA. Does not require RqcH for association with 50S subunits.</text>
</comment>
<comment type="caution">
    <text evidence="7">The sequence shown here is derived from an EMBL/GenBank/DDBJ whole genome shotgun (WGS) entry which is preliminary data.</text>
</comment>
<evidence type="ECO:0000259" key="6">
    <source>
        <dbReference type="SMART" id="SM00363"/>
    </source>
</evidence>
<comment type="similarity">
    <text evidence="5">Belongs to the RqcP family.</text>
</comment>
<keyword evidence="1 5" id="KW-0820">tRNA-binding</keyword>
<dbReference type="PIRSF" id="PIRSF038881">
    <property type="entry name" value="RNAbp_HP1423"/>
    <property type="match status" value="1"/>
</dbReference>
<evidence type="ECO:0000313" key="8">
    <source>
        <dbReference type="Proteomes" id="UP000638836"/>
    </source>
</evidence>
<dbReference type="InterPro" id="IPR036986">
    <property type="entry name" value="S4_RNA-bd_sf"/>
</dbReference>
<proteinExistence type="inferred from homology"/>
<accession>A0ABR7TE68</accession>
<comment type="function">
    <text evidence="5">Key component of the ribosome quality control system (RQC), a ribosome-associated complex that mediates the extraction of incompletely synthesized nascent chains from stalled ribosomes and their subsequent degradation. RqcH recruits Ala-charged tRNA, and with RqcP directs the elongation of stalled nascent chains on 50S ribosomal subunits, leading to non-templated C-terminal alanine extensions (Ala tail). The Ala tail promotes nascent chain degradation. RqcP is associated with the translocation-like movement of the peptidyl-tRNA from the A-site into the P-site.</text>
</comment>
<evidence type="ECO:0000256" key="1">
    <source>
        <dbReference type="ARBA" id="ARBA00022555"/>
    </source>
</evidence>
<dbReference type="SMART" id="SM00363">
    <property type="entry name" value="S4"/>
    <property type="match status" value="1"/>
</dbReference>
<keyword evidence="3 5" id="KW-0694">RNA-binding</keyword>
<organism evidence="7 8">
    <name type="scientific">Carnobacterium inhibens</name>
    <dbReference type="NCBI Taxonomy" id="147709"/>
    <lineage>
        <taxon>Bacteria</taxon>
        <taxon>Bacillati</taxon>
        <taxon>Bacillota</taxon>
        <taxon>Bacilli</taxon>
        <taxon>Lactobacillales</taxon>
        <taxon>Carnobacteriaceae</taxon>
        <taxon>Carnobacterium</taxon>
    </lineage>
</organism>
<dbReference type="InterPro" id="IPR002942">
    <property type="entry name" value="S4_RNA-bd"/>
</dbReference>
<dbReference type="EMBL" id="WNJQ01000005">
    <property type="protein sequence ID" value="MBC9825656.1"/>
    <property type="molecule type" value="Genomic_DNA"/>
</dbReference>
<feature type="domain" description="RNA-binding S4" evidence="6">
    <location>
        <begin position="1"/>
        <end position="64"/>
    </location>
</feature>
<sequence>MRLDKFLKVSRIIKRRTIAKEVADKGRIQINGIPAKSSSDVKVGDELTIAFGNKTLVVKIDKIVETTKKEESKDMFSIVSETYKEEPTN</sequence>
<dbReference type="SUPFAM" id="SSF55174">
    <property type="entry name" value="Alpha-L RNA-binding motif"/>
    <property type="match status" value="1"/>
</dbReference>
<gene>
    <name evidence="5" type="primary">rqcP</name>
    <name evidence="7" type="ORF">GLO26_07435</name>
</gene>
<dbReference type="InterPro" id="IPR025490">
    <property type="entry name" value="RqcP"/>
</dbReference>
<dbReference type="PROSITE" id="PS50889">
    <property type="entry name" value="S4"/>
    <property type="match status" value="1"/>
</dbReference>
<keyword evidence="8" id="KW-1185">Reference proteome</keyword>
<protein>
    <recommendedName>
        <fullName evidence="5">RQC P-site tRNA stabilizing factor</fullName>
        <shortName evidence="5">RqcP</shortName>
    </recommendedName>
    <alternativeName>
        <fullName evidence="5">Ribosome-associated protein quality control protein P</fullName>
    </alternativeName>
</protein>
<keyword evidence="4 5" id="KW-0648">Protein biosynthesis</keyword>
<dbReference type="RefSeq" id="WP_023176646.1">
    <property type="nucleotide sequence ID" value="NZ_JAMAYM010000004.1"/>
</dbReference>
<evidence type="ECO:0000256" key="5">
    <source>
        <dbReference type="HAMAP-Rule" id="MF_00871"/>
    </source>
</evidence>
<dbReference type="HAMAP" id="MF_00871">
    <property type="entry name" value="RqcP"/>
    <property type="match status" value="1"/>
</dbReference>
<evidence type="ECO:0000313" key="7">
    <source>
        <dbReference type="EMBL" id="MBC9825656.1"/>
    </source>
</evidence>
<dbReference type="Gene3D" id="3.10.290.10">
    <property type="entry name" value="RNA-binding S4 domain"/>
    <property type="match status" value="1"/>
</dbReference>
<evidence type="ECO:0000256" key="3">
    <source>
        <dbReference type="ARBA" id="ARBA00022884"/>
    </source>
</evidence>
<dbReference type="Proteomes" id="UP000638836">
    <property type="component" value="Unassembled WGS sequence"/>
</dbReference>
<evidence type="ECO:0000256" key="2">
    <source>
        <dbReference type="ARBA" id="ARBA00022730"/>
    </source>
</evidence>
<evidence type="ECO:0000256" key="4">
    <source>
        <dbReference type="ARBA" id="ARBA00022917"/>
    </source>
</evidence>
<reference evidence="7 8" key="1">
    <citation type="journal article" date="2020" name="Microorganisms">
        <title>New Insight into Antimicrobial Compounds from Food and Marine-Sourced Carnobacterium Species through Phenotype and Genome Analyses.</title>
        <authorList>
            <person name="Begrem S."/>
            <person name="Ivaniuk F."/>
            <person name="Gigout-Chevalier F."/>
            <person name="Kolypczuk L."/>
            <person name="Bonnetot S."/>
            <person name="Leroi F."/>
            <person name="Grovel O."/>
            <person name="Delbarre-Ladrat C."/>
            <person name="Passerini D."/>
        </authorList>
    </citation>
    <scope>NUCLEOTIDE SEQUENCE [LARGE SCALE GENOMIC DNA]</scope>
    <source>
        <strain evidence="7 8">MIP2551</strain>
    </source>
</reference>
<dbReference type="CDD" id="cd00165">
    <property type="entry name" value="S4"/>
    <property type="match status" value="1"/>
</dbReference>